<keyword evidence="2" id="KW-1185">Reference proteome</keyword>
<name>A0A0S4JM23_BODSA</name>
<dbReference type="AlphaFoldDB" id="A0A0S4JM23"/>
<protein>
    <submittedName>
        <fullName evidence="1">Uncharacterized protein</fullName>
    </submittedName>
</protein>
<sequence length="139" mass="15956">MRVRVVSACGAHPSIQRFFSNMFSATLPRLCASVKPVYYNPRTWPKHWAASDIQNLLEGHLLNPSDAPKIYESLKIFLNSSHLDSDLMSLHILVRHTIKPPPRSEVDVERYLRKHLDPNCDNVEMRLQERAPQLEKASA</sequence>
<dbReference type="EMBL" id="CYKH01002061">
    <property type="protein sequence ID" value="CUG92567.1"/>
    <property type="molecule type" value="Genomic_DNA"/>
</dbReference>
<accession>A0A0S4JM23</accession>
<gene>
    <name evidence="1" type="ORF">BSAL_38245</name>
</gene>
<dbReference type="VEuPathDB" id="TriTrypDB:BSAL_38245"/>
<evidence type="ECO:0000313" key="1">
    <source>
        <dbReference type="EMBL" id="CUG92567.1"/>
    </source>
</evidence>
<reference evidence="2" key="1">
    <citation type="submission" date="2015-09" db="EMBL/GenBank/DDBJ databases">
        <authorList>
            <consortium name="Pathogen Informatics"/>
        </authorList>
    </citation>
    <scope>NUCLEOTIDE SEQUENCE [LARGE SCALE GENOMIC DNA]</scope>
    <source>
        <strain evidence="2">Lake Konstanz</strain>
    </source>
</reference>
<evidence type="ECO:0000313" key="2">
    <source>
        <dbReference type="Proteomes" id="UP000051952"/>
    </source>
</evidence>
<organism evidence="1 2">
    <name type="scientific">Bodo saltans</name>
    <name type="common">Flagellated protozoan</name>
    <dbReference type="NCBI Taxonomy" id="75058"/>
    <lineage>
        <taxon>Eukaryota</taxon>
        <taxon>Discoba</taxon>
        <taxon>Euglenozoa</taxon>
        <taxon>Kinetoplastea</taxon>
        <taxon>Metakinetoplastina</taxon>
        <taxon>Eubodonida</taxon>
        <taxon>Bodonidae</taxon>
        <taxon>Bodo</taxon>
    </lineage>
</organism>
<proteinExistence type="predicted"/>
<dbReference type="Proteomes" id="UP000051952">
    <property type="component" value="Unassembled WGS sequence"/>
</dbReference>